<dbReference type="EMBL" id="JAROCB010000002">
    <property type="protein sequence ID" value="MDN4597304.1"/>
    <property type="molecule type" value="Genomic_DNA"/>
</dbReference>
<proteinExistence type="predicted"/>
<reference evidence="2" key="1">
    <citation type="submission" date="2023-03" db="EMBL/GenBank/DDBJ databases">
        <title>MT1 and MT2 Draft Genomes of Novel Species.</title>
        <authorList>
            <person name="Venkateswaran K."/>
        </authorList>
    </citation>
    <scope>NUCLEOTIDE SEQUENCE</scope>
    <source>
        <strain evidence="2">F6_8S_P_1A</strain>
    </source>
</reference>
<dbReference type="Proteomes" id="UP001174210">
    <property type="component" value="Unassembled WGS sequence"/>
</dbReference>
<evidence type="ECO:0000313" key="3">
    <source>
        <dbReference type="Proteomes" id="UP001174210"/>
    </source>
</evidence>
<dbReference type="InterPro" id="IPR029039">
    <property type="entry name" value="Flavoprotein-like_sf"/>
</dbReference>
<comment type="caution">
    <text evidence="2">The sequence shown here is derived from an EMBL/GenBank/DDBJ whole genome shotgun (WGS) entry which is preliminary data.</text>
</comment>
<dbReference type="RefSeq" id="WP_301218199.1">
    <property type="nucleotide sequence ID" value="NZ_JAROCB010000002.1"/>
</dbReference>
<dbReference type="InterPro" id="IPR005025">
    <property type="entry name" value="FMN_Rdtase-like_dom"/>
</dbReference>
<name>A0ABT8IWU9_9MICO</name>
<organism evidence="2 3">
    <name type="scientific">Leifsonia virtsii</name>
    <dbReference type="NCBI Taxonomy" id="3035915"/>
    <lineage>
        <taxon>Bacteria</taxon>
        <taxon>Bacillati</taxon>
        <taxon>Actinomycetota</taxon>
        <taxon>Actinomycetes</taxon>
        <taxon>Micrococcales</taxon>
        <taxon>Microbacteriaceae</taxon>
        <taxon>Leifsonia</taxon>
    </lineage>
</organism>
<evidence type="ECO:0000313" key="2">
    <source>
        <dbReference type="EMBL" id="MDN4597304.1"/>
    </source>
</evidence>
<dbReference type="PANTHER" id="PTHR30543">
    <property type="entry name" value="CHROMATE REDUCTASE"/>
    <property type="match status" value="1"/>
</dbReference>
<dbReference type="PANTHER" id="PTHR30543:SF21">
    <property type="entry name" value="NAD(P)H-DEPENDENT FMN REDUCTASE LOT6"/>
    <property type="match status" value="1"/>
</dbReference>
<sequence length="199" mass="21686">MTKIAIIIGSTRPGRNGEAVARWVYENAAKRTGVEYELVDLKDWDLPHLDEAMPAAMGQYAGEHTKAWAAKIAEFDGYLFVTPEYNHSTSGALKNAIDYVGAEWYNKAAGFVSYGVFGGARAVEHLRLVLSQLQVATVSAFVGLSLAHDFENWQLKPTEQQTAALTPLFDQLESWSGALATVRTASASDEDQDEDDAAA</sequence>
<dbReference type="Gene3D" id="3.40.50.360">
    <property type="match status" value="1"/>
</dbReference>
<dbReference type="Pfam" id="PF03358">
    <property type="entry name" value="FMN_red"/>
    <property type="match status" value="1"/>
</dbReference>
<protein>
    <submittedName>
        <fullName evidence="2">NAD(P)H-dependent oxidoreductase</fullName>
    </submittedName>
</protein>
<dbReference type="InterPro" id="IPR050712">
    <property type="entry name" value="NAD(P)H-dep_reductase"/>
</dbReference>
<keyword evidence="3" id="KW-1185">Reference proteome</keyword>
<feature type="domain" description="NADPH-dependent FMN reductase-like" evidence="1">
    <location>
        <begin position="2"/>
        <end position="148"/>
    </location>
</feature>
<evidence type="ECO:0000259" key="1">
    <source>
        <dbReference type="Pfam" id="PF03358"/>
    </source>
</evidence>
<dbReference type="SUPFAM" id="SSF52218">
    <property type="entry name" value="Flavoproteins"/>
    <property type="match status" value="1"/>
</dbReference>
<gene>
    <name evidence="2" type="ORF">P5G59_09145</name>
</gene>
<accession>A0ABT8IWU9</accession>